<evidence type="ECO:0000313" key="1">
    <source>
        <dbReference type="EMBL" id="KAK0433876.1"/>
    </source>
</evidence>
<name>A0AA39MGE2_9AGAR</name>
<sequence>MHSSLASSRITILVPSTEDDTNPEHWTRQVYGLSSRRIADSPLTPKSETSFIGSPISEIKFIPEREHRWLITCLEWSPKGAILTGAKLNADPRSEFGVVVSLLQRIVLLRLDDNSTLHEIRSIDTDLRPVSITGDVIALDNDASKTVMYDWRTDQRAYLDDVGDTQHNHCLRVVFTPATILIVRSRSITLHDSTFTRIATHCFGWVDGAIATSTSILIRSVNDNPWASELNSLELYLLSSFPQTLTSKVSSRCGPLRCTDERATAVWICPHDRTMVSHWEEHDGCETLIAAVFPGPLNPSTEVHVREVCVNSLNKWTAFDYGEDLGRIALGSGLGRSRLFSRNQNICSLWVWDIHAIASEDGTASTSSVIHCVDRVIIFDR</sequence>
<dbReference type="InterPro" id="IPR011048">
    <property type="entry name" value="Haem_d1_sf"/>
</dbReference>
<proteinExistence type="predicted"/>
<protein>
    <recommendedName>
        <fullName evidence="3">WD40 repeat-like protein</fullName>
    </recommendedName>
</protein>
<keyword evidence="2" id="KW-1185">Reference proteome</keyword>
<evidence type="ECO:0008006" key="3">
    <source>
        <dbReference type="Google" id="ProtNLM"/>
    </source>
</evidence>
<accession>A0AA39MGE2</accession>
<gene>
    <name evidence="1" type="ORF">EV421DRAFT_1993927</name>
</gene>
<dbReference type="Proteomes" id="UP001175226">
    <property type="component" value="Unassembled WGS sequence"/>
</dbReference>
<organism evidence="1 2">
    <name type="scientific">Armillaria borealis</name>
    <dbReference type="NCBI Taxonomy" id="47425"/>
    <lineage>
        <taxon>Eukaryota</taxon>
        <taxon>Fungi</taxon>
        <taxon>Dikarya</taxon>
        <taxon>Basidiomycota</taxon>
        <taxon>Agaricomycotina</taxon>
        <taxon>Agaricomycetes</taxon>
        <taxon>Agaricomycetidae</taxon>
        <taxon>Agaricales</taxon>
        <taxon>Marasmiineae</taxon>
        <taxon>Physalacriaceae</taxon>
        <taxon>Armillaria</taxon>
    </lineage>
</organism>
<dbReference type="AlphaFoldDB" id="A0AA39MGE2"/>
<reference evidence="1" key="1">
    <citation type="submission" date="2023-06" db="EMBL/GenBank/DDBJ databases">
        <authorList>
            <consortium name="Lawrence Berkeley National Laboratory"/>
            <person name="Ahrendt S."/>
            <person name="Sahu N."/>
            <person name="Indic B."/>
            <person name="Wong-Bajracharya J."/>
            <person name="Merenyi Z."/>
            <person name="Ke H.-M."/>
            <person name="Monk M."/>
            <person name="Kocsube S."/>
            <person name="Drula E."/>
            <person name="Lipzen A."/>
            <person name="Balint B."/>
            <person name="Henrissat B."/>
            <person name="Andreopoulos B."/>
            <person name="Martin F.M."/>
            <person name="Harder C.B."/>
            <person name="Rigling D."/>
            <person name="Ford K.L."/>
            <person name="Foster G.D."/>
            <person name="Pangilinan J."/>
            <person name="Papanicolaou A."/>
            <person name="Barry K."/>
            <person name="LaButti K."/>
            <person name="Viragh M."/>
            <person name="Koriabine M."/>
            <person name="Yan M."/>
            <person name="Riley R."/>
            <person name="Champramary S."/>
            <person name="Plett K.L."/>
            <person name="Tsai I.J."/>
            <person name="Slot J."/>
            <person name="Sipos G."/>
            <person name="Plett J."/>
            <person name="Nagy L.G."/>
            <person name="Grigoriev I.V."/>
        </authorList>
    </citation>
    <scope>NUCLEOTIDE SEQUENCE</scope>
    <source>
        <strain evidence="1">FPL87.14</strain>
    </source>
</reference>
<evidence type="ECO:0000313" key="2">
    <source>
        <dbReference type="Proteomes" id="UP001175226"/>
    </source>
</evidence>
<dbReference type="EMBL" id="JAUEPT010000076">
    <property type="protein sequence ID" value="KAK0433876.1"/>
    <property type="molecule type" value="Genomic_DNA"/>
</dbReference>
<dbReference type="SUPFAM" id="SSF51004">
    <property type="entry name" value="C-terminal (heme d1) domain of cytochrome cd1-nitrite reductase"/>
    <property type="match status" value="1"/>
</dbReference>
<comment type="caution">
    <text evidence="1">The sequence shown here is derived from an EMBL/GenBank/DDBJ whole genome shotgun (WGS) entry which is preliminary data.</text>
</comment>